<keyword evidence="4" id="KW-0862">Zinc</keyword>
<dbReference type="GO" id="GO:0000978">
    <property type="term" value="F:RNA polymerase II cis-regulatory region sequence-specific DNA binding"/>
    <property type="evidence" value="ECO:0007669"/>
    <property type="project" value="TreeGrafter"/>
</dbReference>
<dbReference type="Pfam" id="PF00096">
    <property type="entry name" value="zf-C2H2"/>
    <property type="match status" value="4"/>
</dbReference>
<keyword evidence="3 7" id="KW-0863">Zinc-finger</keyword>
<dbReference type="InterPro" id="IPR050527">
    <property type="entry name" value="Snail/Krueppel_Znf"/>
</dbReference>
<evidence type="ECO:0000256" key="2">
    <source>
        <dbReference type="ARBA" id="ARBA00022737"/>
    </source>
</evidence>
<dbReference type="GO" id="GO:0008270">
    <property type="term" value="F:zinc ion binding"/>
    <property type="evidence" value="ECO:0007669"/>
    <property type="project" value="UniProtKB-KW"/>
</dbReference>
<dbReference type="Ensembl" id="ENSLLET00000013932.1">
    <property type="protein sequence ID" value="ENSLLEP00000013411.1"/>
    <property type="gene ID" value="ENSLLEG00000008492.1"/>
</dbReference>
<dbReference type="OrthoDB" id="8113227at2759"/>
<name>A0A8C5PC48_9ANUR</name>
<evidence type="ECO:0000259" key="9">
    <source>
        <dbReference type="PROSITE" id="PS50157"/>
    </source>
</evidence>
<dbReference type="GO" id="GO:0000981">
    <property type="term" value="F:DNA-binding transcription factor activity, RNA polymerase II-specific"/>
    <property type="evidence" value="ECO:0007669"/>
    <property type="project" value="TreeGrafter"/>
</dbReference>
<dbReference type="FunFam" id="3.30.160.60:FF:000384">
    <property type="entry name" value="Zinc finger protein 550"/>
    <property type="match status" value="1"/>
</dbReference>
<keyword evidence="6" id="KW-0539">Nucleus</keyword>
<dbReference type="SMART" id="SM00355">
    <property type="entry name" value="ZnF_C2H2"/>
    <property type="match status" value="6"/>
</dbReference>
<dbReference type="SMART" id="SM00349">
    <property type="entry name" value="KRAB"/>
    <property type="match status" value="1"/>
</dbReference>
<dbReference type="PANTHER" id="PTHR24388">
    <property type="entry name" value="ZINC FINGER PROTEIN"/>
    <property type="match status" value="1"/>
</dbReference>
<evidence type="ECO:0000256" key="6">
    <source>
        <dbReference type="ARBA" id="ARBA00023242"/>
    </source>
</evidence>
<dbReference type="PROSITE" id="PS00028">
    <property type="entry name" value="ZINC_FINGER_C2H2_1"/>
    <property type="match status" value="6"/>
</dbReference>
<proteinExistence type="predicted"/>
<evidence type="ECO:0000256" key="1">
    <source>
        <dbReference type="ARBA" id="ARBA00022723"/>
    </source>
</evidence>
<dbReference type="Pfam" id="PF01352">
    <property type="entry name" value="KRAB"/>
    <property type="match status" value="1"/>
</dbReference>
<evidence type="ECO:0000256" key="8">
    <source>
        <dbReference type="SAM" id="MobiDB-lite"/>
    </source>
</evidence>
<dbReference type="FunFam" id="3.30.160.60:FF:002343">
    <property type="entry name" value="Zinc finger protein 33A"/>
    <property type="match status" value="2"/>
</dbReference>
<feature type="region of interest" description="Disordered" evidence="8">
    <location>
        <begin position="219"/>
        <end position="238"/>
    </location>
</feature>
<keyword evidence="1" id="KW-0479">Metal-binding</keyword>
<feature type="domain" description="C2H2-type" evidence="9">
    <location>
        <begin position="312"/>
        <end position="339"/>
    </location>
</feature>
<accession>A0A8C5PC48</accession>
<dbReference type="SUPFAM" id="SSF109640">
    <property type="entry name" value="KRAB domain (Kruppel-associated box)"/>
    <property type="match status" value="1"/>
</dbReference>
<keyword evidence="5" id="KW-0238">DNA-binding</keyword>
<dbReference type="InterPro" id="IPR036051">
    <property type="entry name" value="KRAB_dom_sf"/>
</dbReference>
<evidence type="ECO:0000256" key="4">
    <source>
        <dbReference type="ARBA" id="ARBA00022833"/>
    </source>
</evidence>
<evidence type="ECO:0000313" key="10">
    <source>
        <dbReference type="Ensembl" id="ENSLLEP00000013411.1"/>
    </source>
</evidence>
<dbReference type="Gene3D" id="3.30.160.60">
    <property type="entry name" value="Classic Zinc Finger"/>
    <property type="match status" value="6"/>
</dbReference>
<dbReference type="FunFam" id="3.30.160.60:FF:000358">
    <property type="entry name" value="zinc finger protein 24"/>
    <property type="match status" value="1"/>
</dbReference>
<dbReference type="InterPro" id="IPR036236">
    <property type="entry name" value="Znf_C2H2_sf"/>
</dbReference>
<reference evidence="10" key="2">
    <citation type="submission" date="2025-09" db="UniProtKB">
        <authorList>
            <consortium name="Ensembl"/>
        </authorList>
    </citation>
    <scope>IDENTIFICATION</scope>
</reference>
<reference evidence="10" key="1">
    <citation type="submission" date="2025-08" db="UniProtKB">
        <authorList>
            <consortium name="Ensembl"/>
        </authorList>
    </citation>
    <scope>IDENTIFICATION</scope>
</reference>
<feature type="domain" description="C2H2-type" evidence="9">
    <location>
        <begin position="368"/>
        <end position="395"/>
    </location>
</feature>
<evidence type="ECO:0000313" key="11">
    <source>
        <dbReference type="Proteomes" id="UP000694569"/>
    </source>
</evidence>
<dbReference type="FunFam" id="3.30.160.60:FF:002090">
    <property type="entry name" value="Zinc finger protein 473"/>
    <property type="match status" value="1"/>
</dbReference>
<evidence type="ECO:0000256" key="5">
    <source>
        <dbReference type="ARBA" id="ARBA00023125"/>
    </source>
</evidence>
<dbReference type="AlphaFoldDB" id="A0A8C5PC48"/>
<dbReference type="Proteomes" id="UP000694569">
    <property type="component" value="Unplaced"/>
</dbReference>
<evidence type="ECO:0000256" key="3">
    <source>
        <dbReference type="ARBA" id="ARBA00022771"/>
    </source>
</evidence>
<dbReference type="CDD" id="cd07765">
    <property type="entry name" value="KRAB_A-box"/>
    <property type="match status" value="1"/>
</dbReference>
<feature type="domain" description="C2H2-type" evidence="9">
    <location>
        <begin position="424"/>
        <end position="448"/>
    </location>
</feature>
<dbReference type="SUPFAM" id="SSF57667">
    <property type="entry name" value="beta-beta-alpha zinc fingers"/>
    <property type="match status" value="3"/>
</dbReference>
<sequence>MTMDKEKNPLSQRILDLTLEIIYLLTGEDHEVVKKPGGSLNQSNIHHAYEKDYRTQSPSALPTSPSPIHERHNEQKILELSNQIIRLLTGEVPIRCEDVTVYLSMEEWEYVERHKELYEDVMMETAVSGHSPVSRPDLETKNETENKTYRKYLRNNHSEQDEAVTIPSCTFLSCGKGNLVDTNIYQTADPQTEYPSADIKQEPASCEEENLTDSVLYKPTEHPQTQYPPTDIKEEPGSWEEGNLTDTDIYRPINHSQAEYLYTVIKEEPACEEGNVIGQGDGTFTCIECGKCLPTKYELIQHYMVHTGEHPFKCSDCGKGFYYKNDMVKHQRIHTGEKPFKCNECGRCFTHSSSLACHKVLHTGEKPFKCDDCGKYFSLKKRLNEHQKTHTGQKPFICSDCGNRFTRASTLAAHKMIHTGEKRFICNECGKGFNRRYTFMQHQKIHRR</sequence>
<dbReference type="PANTHER" id="PTHR24388:SF51">
    <property type="entry name" value="ZINC FINGER PROTEIN 281-RELATED"/>
    <property type="match status" value="1"/>
</dbReference>
<dbReference type="InterPro" id="IPR013087">
    <property type="entry name" value="Znf_C2H2_type"/>
</dbReference>
<organism evidence="10 11">
    <name type="scientific">Leptobrachium leishanense</name>
    <name type="common">Leishan spiny toad</name>
    <dbReference type="NCBI Taxonomy" id="445787"/>
    <lineage>
        <taxon>Eukaryota</taxon>
        <taxon>Metazoa</taxon>
        <taxon>Chordata</taxon>
        <taxon>Craniata</taxon>
        <taxon>Vertebrata</taxon>
        <taxon>Euteleostomi</taxon>
        <taxon>Amphibia</taxon>
        <taxon>Batrachia</taxon>
        <taxon>Anura</taxon>
        <taxon>Pelobatoidea</taxon>
        <taxon>Megophryidae</taxon>
        <taxon>Leptobrachium</taxon>
    </lineage>
</organism>
<protein>
    <recommendedName>
        <fullName evidence="9">C2H2-type domain-containing protein</fullName>
    </recommendedName>
</protein>
<feature type="domain" description="C2H2-type" evidence="9">
    <location>
        <begin position="340"/>
        <end position="367"/>
    </location>
</feature>
<dbReference type="Gene3D" id="6.10.140.140">
    <property type="match status" value="1"/>
</dbReference>
<evidence type="ECO:0000256" key="7">
    <source>
        <dbReference type="PROSITE-ProRule" id="PRU00042"/>
    </source>
</evidence>
<dbReference type="GeneTree" id="ENSGT01150000286944"/>
<keyword evidence="2" id="KW-0677">Repeat</keyword>
<dbReference type="PROSITE" id="PS50157">
    <property type="entry name" value="ZINC_FINGER_C2H2_2"/>
    <property type="match status" value="6"/>
</dbReference>
<feature type="domain" description="C2H2-type" evidence="9">
    <location>
        <begin position="396"/>
        <end position="423"/>
    </location>
</feature>
<keyword evidence="11" id="KW-1185">Reference proteome</keyword>
<dbReference type="InterPro" id="IPR001909">
    <property type="entry name" value="KRAB"/>
</dbReference>
<feature type="domain" description="C2H2-type" evidence="9">
    <location>
        <begin position="284"/>
        <end position="311"/>
    </location>
</feature>